<evidence type="ECO:0000256" key="1">
    <source>
        <dbReference type="ARBA" id="ARBA00022679"/>
    </source>
</evidence>
<dbReference type="PROSITE" id="PS00379">
    <property type="entry name" value="CDP_ALCOHOL_P_TRANSF"/>
    <property type="match status" value="1"/>
</dbReference>
<dbReference type="Pfam" id="PF01066">
    <property type="entry name" value="CDP-OH_P_transf"/>
    <property type="match status" value="1"/>
</dbReference>
<keyword evidence="3" id="KW-0472">Membrane</keyword>
<dbReference type="InterPro" id="IPR048254">
    <property type="entry name" value="CDP_ALCOHOL_P_TRANSF_CS"/>
</dbReference>
<feature type="transmembrane region" description="Helical" evidence="3">
    <location>
        <begin position="79"/>
        <end position="106"/>
    </location>
</feature>
<dbReference type="GO" id="GO:0016780">
    <property type="term" value="F:phosphotransferase activity, for other substituted phosphate groups"/>
    <property type="evidence" value="ECO:0007669"/>
    <property type="project" value="InterPro"/>
</dbReference>
<keyword evidence="5" id="KW-1185">Reference proteome</keyword>
<evidence type="ECO:0000256" key="2">
    <source>
        <dbReference type="RuleBase" id="RU003750"/>
    </source>
</evidence>
<dbReference type="InterPro" id="IPR000462">
    <property type="entry name" value="CDP-OH_P_trans"/>
</dbReference>
<accession>A0A4D7QPY0</accession>
<feature type="transmembrane region" description="Helical" evidence="3">
    <location>
        <begin position="198"/>
        <end position="231"/>
    </location>
</feature>
<keyword evidence="3" id="KW-0812">Transmembrane</keyword>
<dbReference type="Gene3D" id="1.20.120.1760">
    <property type="match status" value="1"/>
</dbReference>
<comment type="similarity">
    <text evidence="2">Belongs to the CDP-alcohol phosphatidyltransferase class-I family.</text>
</comment>
<dbReference type="Proteomes" id="UP000298588">
    <property type="component" value="Chromosome"/>
</dbReference>
<dbReference type="KEGG" id="paqt:E8L99_10670"/>
<proteinExistence type="inferred from homology"/>
<keyword evidence="1 2" id="KW-0808">Transferase</keyword>
<gene>
    <name evidence="4" type="ORF">E8L99_10670</name>
</gene>
<evidence type="ECO:0000313" key="4">
    <source>
        <dbReference type="EMBL" id="QCK86182.1"/>
    </source>
</evidence>
<name>A0A4D7QPY0_9HYPH</name>
<organism evidence="4 5">
    <name type="scientific">Phreatobacter aquaticus</name>
    <dbReference type="NCBI Taxonomy" id="2570229"/>
    <lineage>
        <taxon>Bacteria</taxon>
        <taxon>Pseudomonadati</taxon>
        <taxon>Pseudomonadota</taxon>
        <taxon>Alphaproteobacteria</taxon>
        <taxon>Hyphomicrobiales</taxon>
        <taxon>Phreatobacteraceae</taxon>
        <taxon>Phreatobacter</taxon>
    </lineage>
</organism>
<dbReference type="EMBL" id="CP039865">
    <property type="protein sequence ID" value="QCK86182.1"/>
    <property type="molecule type" value="Genomic_DNA"/>
</dbReference>
<dbReference type="GO" id="GO:0016020">
    <property type="term" value="C:membrane"/>
    <property type="evidence" value="ECO:0007669"/>
    <property type="project" value="InterPro"/>
</dbReference>
<dbReference type="OrthoDB" id="9790577at2"/>
<dbReference type="GO" id="GO:0008654">
    <property type="term" value="P:phospholipid biosynthetic process"/>
    <property type="evidence" value="ECO:0007669"/>
    <property type="project" value="InterPro"/>
</dbReference>
<reference evidence="4 5" key="1">
    <citation type="submission" date="2019-04" db="EMBL/GenBank/DDBJ databases">
        <title>Phreatobacter aquaticus sp. nov.</title>
        <authorList>
            <person name="Choi A."/>
            <person name="Baek K."/>
        </authorList>
    </citation>
    <scope>NUCLEOTIDE SEQUENCE [LARGE SCALE GENOMIC DNA]</scope>
    <source>
        <strain evidence="4 5">NMCR1094</strain>
    </source>
</reference>
<keyword evidence="3" id="KW-1133">Transmembrane helix</keyword>
<sequence>MARPFTSPDFSGSETALIIIDAERGGAFMLPDRLTRFLSALERGVSLQDIGRSASFSAVLSRVALLLSRTGITPNTLTLFSLVPAAAAGIAAATGSLAWAALFLLLSGVLDLLDGPLARATGRTTRFGALLDSTLDRVSDALPLLGLTALFAQSGSGLAAMVPAFTLLTGYTVSYVRARCEGLAVALPPLWMRRGDRMVLMALSLLAGAFALPIALVGTGVAGVLSALAAADALRVARRVIEEGEQLREMPTPVTDPASGIRGA</sequence>
<dbReference type="RefSeq" id="WP_137099514.1">
    <property type="nucleotide sequence ID" value="NZ_CP039865.1"/>
</dbReference>
<evidence type="ECO:0000313" key="5">
    <source>
        <dbReference type="Proteomes" id="UP000298588"/>
    </source>
</evidence>
<protein>
    <submittedName>
        <fullName evidence="4">CDP-alcohol phosphatidyltransferase family protein</fullName>
    </submittedName>
</protein>
<dbReference type="InterPro" id="IPR043130">
    <property type="entry name" value="CDP-OH_PTrfase_TM_dom"/>
</dbReference>
<dbReference type="AlphaFoldDB" id="A0A4D7QPY0"/>
<evidence type="ECO:0000256" key="3">
    <source>
        <dbReference type="SAM" id="Phobius"/>
    </source>
</evidence>